<evidence type="ECO:0000256" key="2">
    <source>
        <dbReference type="ARBA" id="ARBA00023235"/>
    </source>
</evidence>
<protein>
    <submittedName>
        <fullName evidence="5">Phosphoglycerate mutase</fullName>
    </submittedName>
</protein>
<dbReference type="InterPro" id="IPR029033">
    <property type="entry name" value="His_PPase_superfam"/>
</dbReference>
<reference evidence="5" key="2">
    <citation type="submission" date="2020-09" db="EMBL/GenBank/DDBJ databases">
        <authorList>
            <person name="Sun Q."/>
            <person name="Kim S."/>
        </authorList>
    </citation>
    <scope>NUCLEOTIDE SEQUENCE</scope>
    <source>
        <strain evidence="5">KCTC 12988</strain>
    </source>
</reference>
<evidence type="ECO:0000256" key="3">
    <source>
        <dbReference type="PIRSR" id="PIRSR613078-1"/>
    </source>
</evidence>
<name>A0A918TNJ9_9BACT</name>
<dbReference type="PANTHER" id="PTHR48100:SF1">
    <property type="entry name" value="HISTIDINE PHOSPHATASE FAMILY PROTEIN-RELATED"/>
    <property type="match status" value="1"/>
</dbReference>
<dbReference type="InterPro" id="IPR013078">
    <property type="entry name" value="His_Pase_superF_clade-1"/>
</dbReference>
<feature type="active site" description="Tele-phosphohistidine intermediate" evidence="3">
    <location>
        <position position="9"/>
    </location>
</feature>
<dbReference type="InterPro" id="IPR050275">
    <property type="entry name" value="PGM_Phosphatase"/>
</dbReference>
<sequence length="215" mass="24101">MTELYLIRHGETEWNRAGLWQGHEDSPLTENGVEQAECLGERFAKEGIRFDAIYTSDLGRSHNTCKLLVEPLGQLDEIQIDIGLRERALGPLQGLTFEQIQEQFPDDAELHASGDPHYAPEGGESWADTFARSSAALRKIARRHDGQKVLAVSHGGVIGMALRDALGLNLLPPRRFQLPNTALNIFNYDNHNWNLRTWGDTAHLKNVTVLDEVVK</sequence>
<dbReference type="PROSITE" id="PS00175">
    <property type="entry name" value="PG_MUTASE"/>
    <property type="match status" value="1"/>
</dbReference>
<dbReference type="RefSeq" id="WP_189570099.1">
    <property type="nucleotide sequence ID" value="NZ_BMXI01000009.1"/>
</dbReference>
<feature type="binding site" evidence="4">
    <location>
        <position position="60"/>
    </location>
    <ligand>
        <name>substrate</name>
    </ligand>
</feature>
<dbReference type="SMART" id="SM00855">
    <property type="entry name" value="PGAM"/>
    <property type="match status" value="1"/>
</dbReference>
<evidence type="ECO:0000256" key="4">
    <source>
        <dbReference type="PIRSR" id="PIRSR613078-2"/>
    </source>
</evidence>
<dbReference type="PANTHER" id="PTHR48100">
    <property type="entry name" value="BROAD-SPECIFICITY PHOSPHATASE YOR283W-RELATED"/>
    <property type="match status" value="1"/>
</dbReference>
<dbReference type="AlphaFoldDB" id="A0A918TNJ9"/>
<reference evidence="5" key="1">
    <citation type="journal article" date="2014" name="Int. J. Syst. Evol. Microbiol.">
        <title>Complete genome sequence of Corynebacterium casei LMG S-19264T (=DSM 44701T), isolated from a smear-ripened cheese.</title>
        <authorList>
            <consortium name="US DOE Joint Genome Institute (JGI-PGF)"/>
            <person name="Walter F."/>
            <person name="Albersmeier A."/>
            <person name="Kalinowski J."/>
            <person name="Ruckert C."/>
        </authorList>
    </citation>
    <scope>NUCLEOTIDE SEQUENCE</scope>
    <source>
        <strain evidence="5">KCTC 12988</strain>
    </source>
</reference>
<gene>
    <name evidence="5" type="primary">gpmB</name>
    <name evidence="5" type="ORF">GCM10007100_22890</name>
</gene>
<dbReference type="SUPFAM" id="SSF53254">
    <property type="entry name" value="Phosphoglycerate mutase-like"/>
    <property type="match status" value="1"/>
</dbReference>
<proteinExistence type="predicted"/>
<dbReference type="Pfam" id="PF00300">
    <property type="entry name" value="His_Phos_1"/>
    <property type="match status" value="1"/>
</dbReference>
<dbReference type="Proteomes" id="UP000644507">
    <property type="component" value="Unassembled WGS sequence"/>
</dbReference>
<dbReference type="Gene3D" id="3.40.50.1240">
    <property type="entry name" value="Phosphoglycerate mutase-like"/>
    <property type="match status" value="1"/>
</dbReference>
<evidence type="ECO:0000256" key="1">
    <source>
        <dbReference type="ARBA" id="ARBA00023152"/>
    </source>
</evidence>
<evidence type="ECO:0000313" key="6">
    <source>
        <dbReference type="Proteomes" id="UP000644507"/>
    </source>
</evidence>
<comment type="caution">
    <text evidence="5">The sequence shown here is derived from an EMBL/GenBank/DDBJ whole genome shotgun (WGS) entry which is preliminary data.</text>
</comment>
<dbReference type="GO" id="GO:0005737">
    <property type="term" value="C:cytoplasm"/>
    <property type="evidence" value="ECO:0007669"/>
    <property type="project" value="TreeGrafter"/>
</dbReference>
<dbReference type="CDD" id="cd07067">
    <property type="entry name" value="HP_PGM_like"/>
    <property type="match status" value="1"/>
</dbReference>
<keyword evidence="1" id="KW-0324">Glycolysis</keyword>
<accession>A0A918TNJ9</accession>
<dbReference type="InterPro" id="IPR001345">
    <property type="entry name" value="PG/BPGM_mutase_AS"/>
</dbReference>
<dbReference type="EMBL" id="BMXI01000009">
    <property type="protein sequence ID" value="GHC55637.1"/>
    <property type="molecule type" value="Genomic_DNA"/>
</dbReference>
<feature type="binding site" evidence="4">
    <location>
        <begin position="8"/>
        <end position="15"/>
    </location>
    <ligand>
        <name>substrate</name>
    </ligand>
</feature>
<keyword evidence="2" id="KW-0413">Isomerase</keyword>
<dbReference type="GO" id="GO:0016791">
    <property type="term" value="F:phosphatase activity"/>
    <property type="evidence" value="ECO:0007669"/>
    <property type="project" value="TreeGrafter"/>
</dbReference>
<evidence type="ECO:0000313" key="5">
    <source>
        <dbReference type="EMBL" id="GHC55637.1"/>
    </source>
</evidence>
<keyword evidence="6" id="KW-1185">Reference proteome</keyword>
<feature type="active site" description="Proton donor/acceptor" evidence="3">
    <location>
        <position position="86"/>
    </location>
</feature>
<organism evidence="5 6">
    <name type="scientific">Roseibacillus persicicus</name>
    <dbReference type="NCBI Taxonomy" id="454148"/>
    <lineage>
        <taxon>Bacteria</taxon>
        <taxon>Pseudomonadati</taxon>
        <taxon>Verrucomicrobiota</taxon>
        <taxon>Verrucomicrobiia</taxon>
        <taxon>Verrucomicrobiales</taxon>
        <taxon>Verrucomicrobiaceae</taxon>
        <taxon>Roseibacillus</taxon>
    </lineage>
</organism>